<gene>
    <name evidence="6" type="ORF">IEZ26_12105</name>
</gene>
<evidence type="ECO:0000313" key="6">
    <source>
        <dbReference type="EMBL" id="MBD3925371.1"/>
    </source>
</evidence>
<dbReference type="RefSeq" id="WP_191195029.1">
    <property type="nucleotide sequence ID" value="NZ_JACXYZ010000001.1"/>
</dbReference>
<keyword evidence="2 5" id="KW-0547">Nucleotide-binding</keyword>
<organism evidence="6 7">
    <name type="scientific">Nocardioides cavernae</name>
    <dbReference type="NCBI Taxonomy" id="1921566"/>
    <lineage>
        <taxon>Bacteria</taxon>
        <taxon>Bacillati</taxon>
        <taxon>Actinomycetota</taxon>
        <taxon>Actinomycetes</taxon>
        <taxon>Propionibacteriales</taxon>
        <taxon>Nocardioidaceae</taxon>
        <taxon>Nocardioides</taxon>
    </lineage>
</organism>
<dbReference type="InterPro" id="IPR050141">
    <property type="entry name" value="GCL_type2/YbdK_subfam"/>
</dbReference>
<accession>A0ABR8NDS2</accession>
<evidence type="ECO:0000256" key="2">
    <source>
        <dbReference type="ARBA" id="ARBA00022741"/>
    </source>
</evidence>
<dbReference type="InterPro" id="IPR014746">
    <property type="entry name" value="Gln_synth/guanido_kin_cat_dom"/>
</dbReference>
<dbReference type="EMBL" id="JACXYZ010000001">
    <property type="protein sequence ID" value="MBD3925371.1"/>
    <property type="molecule type" value="Genomic_DNA"/>
</dbReference>
<dbReference type="InterPro" id="IPR006336">
    <property type="entry name" value="GCS2"/>
</dbReference>
<keyword evidence="1 5" id="KW-0436">Ligase</keyword>
<reference evidence="6 7" key="1">
    <citation type="submission" date="2020-09" db="EMBL/GenBank/DDBJ databases">
        <title>novel species in genus Nocardioides.</title>
        <authorList>
            <person name="Zhang G."/>
        </authorList>
    </citation>
    <scope>NUCLEOTIDE SEQUENCE [LARGE SCALE GENOMIC DNA]</scope>
    <source>
        <strain evidence="6 7">KCTC 39551</strain>
    </source>
</reference>
<evidence type="ECO:0000256" key="1">
    <source>
        <dbReference type="ARBA" id="ARBA00022598"/>
    </source>
</evidence>
<name>A0ABR8NDS2_9ACTN</name>
<dbReference type="Gene3D" id="3.30.590.20">
    <property type="match status" value="1"/>
</dbReference>
<dbReference type="GO" id="GO:0016874">
    <property type="term" value="F:ligase activity"/>
    <property type="evidence" value="ECO:0007669"/>
    <property type="project" value="UniProtKB-KW"/>
</dbReference>
<dbReference type="NCBIfam" id="TIGR02050">
    <property type="entry name" value="gshA_cyan_rel"/>
    <property type="match status" value="1"/>
</dbReference>
<evidence type="ECO:0000256" key="5">
    <source>
        <dbReference type="HAMAP-Rule" id="MF_01609"/>
    </source>
</evidence>
<protein>
    <recommendedName>
        <fullName evidence="5">Putative glutamate--cysteine ligase 2</fullName>
        <ecNumber evidence="5">6.3.2.2</ecNumber>
    </recommendedName>
    <alternativeName>
        <fullName evidence="5">Gamma-glutamylcysteine synthetase 2</fullName>
        <shortName evidence="5">GCS 2</shortName>
        <shortName evidence="5">Gamma-GCS 2</shortName>
    </alternativeName>
</protein>
<evidence type="ECO:0000256" key="3">
    <source>
        <dbReference type="ARBA" id="ARBA00022840"/>
    </source>
</evidence>
<keyword evidence="3 5" id="KW-0067">ATP-binding</keyword>
<dbReference type="SUPFAM" id="SSF55931">
    <property type="entry name" value="Glutamine synthetase/guanido kinase"/>
    <property type="match status" value="1"/>
</dbReference>
<comment type="function">
    <text evidence="5">ATP-dependent carboxylate-amine ligase which exhibits weak glutamate--cysteine ligase activity.</text>
</comment>
<dbReference type="PANTHER" id="PTHR36510">
    <property type="entry name" value="GLUTAMATE--CYSTEINE LIGASE 2-RELATED"/>
    <property type="match status" value="1"/>
</dbReference>
<dbReference type="EC" id="6.3.2.2" evidence="5"/>
<comment type="similarity">
    <text evidence="5">Belongs to the glutamate--cysteine ligase type 2 family. YbdK subfamily.</text>
</comment>
<dbReference type="Proteomes" id="UP000618818">
    <property type="component" value="Unassembled WGS sequence"/>
</dbReference>
<keyword evidence="7" id="KW-1185">Reference proteome</keyword>
<dbReference type="PANTHER" id="PTHR36510:SF1">
    <property type="entry name" value="GLUTAMATE--CYSTEINE LIGASE 2-RELATED"/>
    <property type="match status" value="1"/>
</dbReference>
<dbReference type="Pfam" id="PF04107">
    <property type="entry name" value="GCS2"/>
    <property type="match status" value="1"/>
</dbReference>
<dbReference type="HAMAP" id="MF_01609">
    <property type="entry name" value="Glu_cys_ligase_2"/>
    <property type="match status" value="1"/>
</dbReference>
<dbReference type="InterPro" id="IPR011793">
    <property type="entry name" value="YbdK"/>
</dbReference>
<proteinExistence type="inferred from homology"/>
<evidence type="ECO:0000313" key="7">
    <source>
        <dbReference type="Proteomes" id="UP000618818"/>
    </source>
</evidence>
<sequence length="370" mass="40104">MTRGMSAVPSHVPGGEFSVGVEEELMLVDDRDELMGAAAAPLVEAMSQTVPDAGVVTGEIYVDQVELNTPVCRSAEDVWRSLRDLRALVDKQGGRILAAGVHPTASVGAPHIATSPRYDRIIDEYAGLLRTPTAALQVHVGLPDERTAMLAYRGLRNRLPLLRALAAGSPYWHGLDSGQATARAAIIRSYPRTTMPPRLRSWDDYVERTEALMVAAEASDHTYVWWEMRPRPLLGTLEVRVMDAVPSLSTVAALTALVQGIARRAVESPDEVDLDDDVLAVNDHRAARYGLDTRIVDVDRSLRPLREIAGRVVAEARTVLAADRLEAPLDPLDAALARETEPDRQRRVVAAGGMPALLADLVARTTDLGG</sequence>
<comment type="catalytic activity">
    <reaction evidence="4 5">
        <text>L-cysteine + L-glutamate + ATP = gamma-L-glutamyl-L-cysteine + ADP + phosphate + H(+)</text>
        <dbReference type="Rhea" id="RHEA:13285"/>
        <dbReference type="ChEBI" id="CHEBI:15378"/>
        <dbReference type="ChEBI" id="CHEBI:29985"/>
        <dbReference type="ChEBI" id="CHEBI:30616"/>
        <dbReference type="ChEBI" id="CHEBI:35235"/>
        <dbReference type="ChEBI" id="CHEBI:43474"/>
        <dbReference type="ChEBI" id="CHEBI:58173"/>
        <dbReference type="ChEBI" id="CHEBI:456216"/>
        <dbReference type="EC" id="6.3.2.2"/>
    </reaction>
</comment>
<comment type="caution">
    <text evidence="6">The sequence shown here is derived from an EMBL/GenBank/DDBJ whole genome shotgun (WGS) entry which is preliminary data.</text>
</comment>
<evidence type="ECO:0000256" key="4">
    <source>
        <dbReference type="ARBA" id="ARBA00048819"/>
    </source>
</evidence>